<gene>
    <name evidence="5" type="ORF">MEUPH1_LOCUS25046</name>
    <name evidence="4" type="ORF">MEUPH1_LOCUS4867</name>
</gene>
<sequence>MNLHLPKSFINKIVTELECYEYVIRSNIKSIEECNLWVSEFGKLNNIKWNARSSRPCGKKMNCSKKFVCQHSSFRKVSREENKKGNSKNANCLASVTCMVKLDTHSTRKVDPYIKDGLYGVIRIKNKHNHSIDTAETLRFLPADKILKNTFFEYFNDNMGITDAINCHERILELKENFSLEVLANGSINPTYRTVQNWHNEWRLENLGPRSGSGLIEKIIQKIDVYKERNVIVKFKEDPFALVIITPLMQRAHSLKSSSNIVFVDSTSACDADNYSITFMLTPCAAGAVPLAIIITKGQTYSAYNTGFQLLKECGINCFGGVGWPKIFITDNAAAEINAIENNWPNSIHLLCIFHVCQAVWRWVWDSKNSIPKEKRPIIMKSFQSILYADTVHSSEKCFNESIKNSEFPNWSRYLNEHWQTRHKWCLAWRDESTKGHHTNNYSEITVRIFKDTVLSRVKAYNVVALLDFTCTVLEDHYCRRLMAFANCRHTKNRTARIFLDSLIKKASIIQKAHIVSKSKYEYCVQSEKDSSCTYEVNIMGGCCSCLSGKFGKFCKHQCAVYIHFDVISKSFPPVTPKDRYEIAILAQGNVSISPDFFQSFLSLNNCSQIDAPKESTDFLNYSNTNEQDYSHHKDNNVPNDSEIIENKETKNKSIHCIIDLIKSKDSMFGSSTAGLNILESRLKKITTEGQWQSFLHTAGNSAVALRKRPGAKIRVQPTSIARRLPRVTKGSKRLPSGRPANGEINTKKRKRNLGANVQLNVPNAKSHGHNH</sequence>
<evidence type="ECO:0000259" key="3">
    <source>
        <dbReference type="PROSITE" id="PS50966"/>
    </source>
</evidence>
<dbReference type="PROSITE" id="PS50966">
    <property type="entry name" value="ZF_SWIM"/>
    <property type="match status" value="1"/>
</dbReference>
<dbReference type="AlphaFoldDB" id="A0AAV0XUR0"/>
<dbReference type="InterPro" id="IPR007527">
    <property type="entry name" value="Znf_SWIM"/>
</dbReference>
<organism evidence="5 6">
    <name type="scientific">Macrosiphum euphorbiae</name>
    <name type="common">potato aphid</name>
    <dbReference type="NCBI Taxonomy" id="13131"/>
    <lineage>
        <taxon>Eukaryota</taxon>
        <taxon>Metazoa</taxon>
        <taxon>Ecdysozoa</taxon>
        <taxon>Arthropoda</taxon>
        <taxon>Hexapoda</taxon>
        <taxon>Insecta</taxon>
        <taxon>Pterygota</taxon>
        <taxon>Neoptera</taxon>
        <taxon>Paraneoptera</taxon>
        <taxon>Hemiptera</taxon>
        <taxon>Sternorrhyncha</taxon>
        <taxon>Aphidomorpha</taxon>
        <taxon>Aphidoidea</taxon>
        <taxon>Aphididae</taxon>
        <taxon>Macrosiphini</taxon>
        <taxon>Macrosiphum</taxon>
    </lineage>
</organism>
<proteinExistence type="predicted"/>
<evidence type="ECO:0000313" key="4">
    <source>
        <dbReference type="EMBL" id="CAI6348159.1"/>
    </source>
</evidence>
<dbReference type="PANTHER" id="PTHR35385:SF2">
    <property type="entry name" value="PROTEIN B, PUTATIVE-RELATED"/>
    <property type="match status" value="1"/>
</dbReference>
<dbReference type="GO" id="GO:0008270">
    <property type="term" value="F:zinc ion binding"/>
    <property type="evidence" value="ECO:0007669"/>
    <property type="project" value="UniProtKB-KW"/>
</dbReference>
<keyword evidence="1" id="KW-0862">Zinc</keyword>
<accession>A0AAV0XUR0</accession>
<dbReference type="InterPro" id="IPR018289">
    <property type="entry name" value="MULE_transposase_dom"/>
</dbReference>
<dbReference type="EMBL" id="CARXXK010000001">
    <property type="protein sequence ID" value="CAI6348159.1"/>
    <property type="molecule type" value="Genomic_DNA"/>
</dbReference>
<reference evidence="5 6" key="1">
    <citation type="submission" date="2023-01" db="EMBL/GenBank/DDBJ databases">
        <authorList>
            <person name="Whitehead M."/>
        </authorList>
    </citation>
    <scope>NUCLEOTIDE SEQUENCE [LARGE SCALE GENOMIC DNA]</scope>
</reference>
<keyword evidence="1" id="KW-0479">Metal-binding</keyword>
<keyword evidence="1" id="KW-0863">Zinc-finger</keyword>
<feature type="region of interest" description="Disordered" evidence="2">
    <location>
        <begin position="726"/>
        <end position="772"/>
    </location>
</feature>
<dbReference type="EMBL" id="CARXXK010000671">
    <property type="protein sequence ID" value="CAI6370986.1"/>
    <property type="molecule type" value="Genomic_DNA"/>
</dbReference>
<evidence type="ECO:0000313" key="6">
    <source>
        <dbReference type="Proteomes" id="UP001160148"/>
    </source>
</evidence>
<comment type="caution">
    <text evidence="5">The sequence shown here is derived from an EMBL/GenBank/DDBJ whole genome shotgun (WGS) entry which is preliminary data.</text>
</comment>
<protein>
    <recommendedName>
        <fullName evidence="3">SWIM-type domain-containing protein</fullName>
    </recommendedName>
</protein>
<dbReference type="Proteomes" id="UP001160148">
    <property type="component" value="Unassembled WGS sequence"/>
</dbReference>
<evidence type="ECO:0000256" key="2">
    <source>
        <dbReference type="SAM" id="MobiDB-lite"/>
    </source>
</evidence>
<dbReference type="PANTHER" id="PTHR35385">
    <property type="entry name" value="PROTEIN B, PUTATIVE-RELATED-RELATED"/>
    <property type="match status" value="1"/>
</dbReference>
<name>A0AAV0XUR0_9HEMI</name>
<evidence type="ECO:0000256" key="1">
    <source>
        <dbReference type="PROSITE-ProRule" id="PRU00325"/>
    </source>
</evidence>
<dbReference type="Pfam" id="PF10551">
    <property type="entry name" value="MULE"/>
    <property type="match status" value="1"/>
</dbReference>
<feature type="domain" description="SWIM-type" evidence="3">
    <location>
        <begin position="535"/>
        <end position="566"/>
    </location>
</feature>
<keyword evidence="6" id="KW-1185">Reference proteome</keyword>
<evidence type="ECO:0000313" key="5">
    <source>
        <dbReference type="EMBL" id="CAI6370986.1"/>
    </source>
</evidence>